<dbReference type="SUPFAM" id="SSF50475">
    <property type="entry name" value="FMN-binding split barrel"/>
    <property type="match status" value="1"/>
</dbReference>
<dbReference type="GO" id="GO:0016646">
    <property type="term" value="F:oxidoreductase activity, acting on the CH-NH group of donors, NAD or NADP as acceptor"/>
    <property type="evidence" value="ECO:0007669"/>
    <property type="project" value="UniProtKB-ARBA"/>
</dbReference>
<dbReference type="RefSeq" id="WP_156625563.1">
    <property type="nucleotide sequence ID" value="NZ_CACRTO010000008.1"/>
</dbReference>
<organism evidence="5">
    <name type="scientific">Clostridium tertium</name>
    <dbReference type="NCBI Taxonomy" id="1559"/>
    <lineage>
        <taxon>Bacteria</taxon>
        <taxon>Bacillati</taxon>
        <taxon>Bacillota</taxon>
        <taxon>Clostridia</taxon>
        <taxon>Eubacteriales</taxon>
        <taxon>Clostridiaceae</taxon>
        <taxon>Clostridium</taxon>
    </lineage>
</organism>
<dbReference type="Gene3D" id="2.30.110.10">
    <property type="entry name" value="Electron Transport, Fmn-binding Protein, Chain A"/>
    <property type="match status" value="1"/>
</dbReference>
<dbReference type="SMART" id="SM00903">
    <property type="entry name" value="Flavin_Reduct"/>
    <property type="match status" value="1"/>
</dbReference>
<evidence type="ECO:0000313" key="5">
    <source>
        <dbReference type="EMBL" id="VYT92816.1"/>
    </source>
</evidence>
<reference evidence="5" key="1">
    <citation type="submission" date="2019-11" db="EMBL/GenBank/DDBJ databases">
        <authorList>
            <person name="Feng L."/>
        </authorList>
    </citation>
    <scope>NUCLEOTIDE SEQUENCE</scope>
    <source>
        <strain evidence="5">CTertiumLFYP3</strain>
    </source>
</reference>
<evidence type="ECO:0000256" key="1">
    <source>
        <dbReference type="ARBA" id="ARBA00001917"/>
    </source>
</evidence>
<comment type="similarity">
    <text evidence="3">Belongs to the flavoredoxin family.</text>
</comment>
<dbReference type="InterPro" id="IPR052174">
    <property type="entry name" value="Flavoredoxin"/>
</dbReference>
<dbReference type="PANTHER" id="PTHR43567:SF1">
    <property type="entry name" value="FLAVOREDOXIN"/>
    <property type="match status" value="1"/>
</dbReference>
<dbReference type="GO" id="GO:0010181">
    <property type="term" value="F:FMN binding"/>
    <property type="evidence" value="ECO:0007669"/>
    <property type="project" value="InterPro"/>
</dbReference>
<dbReference type="EMBL" id="CACRTO010000008">
    <property type="protein sequence ID" value="VYT92816.1"/>
    <property type="molecule type" value="Genomic_DNA"/>
</dbReference>
<sequence length="197" mass="22020">MKKQNFKGSVMLNPTPVVVVTCKNSEDKINAFTVGWISTVCTKEPIIAMGVRPERLSYDYIKESQECVINLPSRDMVKFVDYCGVVSGRKIDKIKHFGYKLNEGVSISTPSIDLAPVALECKVKSVTPLGTHDLFLLDVLNVKVSEDIIDDKGKICFNKANLICYNHGEYFGLNAKPLGSFGYSIKKKKKSYNKNKK</sequence>
<proteinExistence type="inferred from homology"/>
<accession>A0A6N3AT98</accession>
<gene>
    <name evidence="5" type="primary">flr_1</name>
    <name evidence="5" type="ORF">CTLFYP3_01032</name>
</gene>
<evidence type="ECO:0000256" key="2">
    <source>
        <dbReference type="ARBA" id="ARBA00022630"/>
    </source>
</evidence>
<keyword evidence="2" id="KW-0285">Flavoprotein</keyword>
<evidence type="ECO:0000259" key="4">
    <source>
        <dbReference type="SMART" id="SM00903"/>
    </source>
</evidence>
<name>A0A6N3AT98_9CLOT</name>
<dbReference type="AlphaFoldDB" id="A0A6N3AT98"/>
<comment type="cofactor">
    <cofactor evidence="1">
        <name>FMN</name>
        <dbReference type="ChEBI" id="CHEBI:58210"/>
    </cofactor>
</comment>
<dbReference type="PANTHER" id="PTHR43567">
    <property type="entry name" value="FLAVOREDOXIN-RELATED-RELATED"/>
    <property type="match status" value="1"/>
</dbReference>
<dbReference type="InterPro" id="IPR002563">
    <property type="entry name" value="Flavin_Rdtase-like_dom"/>
</dbReference>
<feature type="domain" description="Flavin reductase like" evidence="4">
    <location>
        <begin position="11"/>
        <end position="157"/>
    </location>
</feature>
<dbReference type="Pfam" id="PF01613">
    <property type="entry name" value="Flavin_Reduct"/>
    <property type="match status" value="1"/>
</dbReference>
<evidence type="ECO:0000256" key="3">
    <source>
        <dbReference type="ARBA" id="ARBA00038054"/>
    </source>
</evidence>
<dbReference type="InterPro" id="IPR012349">
    <property type="entry name" value="Split_barrel_FMN-bd"/>
</dbReference>
<protein>
    <submittedName>
        <fullName evidence="5">Flavoredoxin</fullName>
    </submittedName>
</protein>